<organism evidence="2 3">
    <name type="scientific">Luteibacter anthropi</name>
    <dbReference type="NCBI Taxonomy" id="564369"/>
    <lineage>
        <taxon>Bacteria</taxon>
        <taxon>Pseudomonadati</taxon>
        <taxon>Pseudomonadota</taxon>
        <taxon>Gammaproteobacteria</taxon>
        <taxon>Lysobacterales</taxon>
        <taxon>Rhodanobacteraceae</taxon>
        <taxon>Luteibacter</taxon>
    </lineage>
</organism>
<dbReference type="CDD" id="cd03814">
    <property type="entry name" value="GT4-like"/>
    <property type="match status" value="1"/>
</dbReference>
<evidence type="ECO:0000313" key="2">
    <source>
        <dbReference type="EMBL" id="NII05836.1"/>
    </source>
</evidence>
<sequence length="385" mass="41465">MRVGIVTETYAPDVNGVSLTVQSLARGLIRKGHDVDLIRPVHPNTPPLSEAGMDVLAVEGAAVPRYAGLRFGFPSRFRIERRWRAERPDAIYVATEGPLGWSAVSAARRLGIPVATGFHTRFDFYVGHYGFGALTPLVRRYLARFHRRAQVTLVPTGQLAGELNDLGVHNVRVLRRAVDTLRFQPGRRDDDLRLSWGADAATPVVLSVGRVAPEKNLHVVIEAYRALARRVPNARCVIVGDGPERAALEAANPDILFAGTRRGDELAAWYASADLFVFPSLTETFGNVVLEAMASGVPVVAYAEAAAKEFIRNGQNGIRVAPGNEAGLIERAAALGADITARQTMGHAARASVAGLSPDSVITEFESIMQSLAGENVHERTAVAA</sequence>
<accession>A0A7X5U8I6</accession>
<dbReference type="SUPFAM" id="SSF53756">
    <property type="entry name" value="UDP-Glycosyltransferase/glycogen phosphorylase"/>
    <property type="match status" value="1"/>
</dbReference>
<protein>
    <submittedName>
        <fullName evidence="2">Glycosyltransferase family 1 protein</fullName>
    </submittedName>
</protein>
<dbReference type="PANTHER" id="PTHR45947:SF3">
    <property type="entry name" value="SULFOQUINOVOSYL TRANSFERASE SQD2"/>
    <property type="match status" value="1"/>
</dbReference>
<evidence type="ECO:0000259" key="1">
    <source>
        <dbReference type="Pfam" id="PF13439"/>
    </source>
</evidence>
<proteinExistence type="predicted"/>
<comment type="caution">
    <text evidence="2">The sequence shown here is derived from an EMBL/GenBank/DDBJ whole genome shotgun (WGS) entry which is preliminary data.</text>
</comment>
<keyword evidence="2" id="KW-0808">Transferase</keyword>
<dbReference type="Proteomes" id="UP000490980">
    <property type="component" value="Unassembled WGS sequence"/>
</dbReference>
<dbReference type="Pfam" id="PF13439">
    <property type="entry name" value="Glyco_transf_4"/>
    <property type="match status" value="1"/>
</dbReference>
<dbReference type="Gene3D" id="3.40.50.2000">
    <property type="entry name" value="Glycogen Phosphorylase B"/>
    <property type="match status" value="2"/>
</dbReference>
<gene>
    <name evidence="2" type="ORF">HBF25_05445</name>
</gene>
<dbReference type="AlphaFoldDB" id="A0A7X5U8I6"/>
<reference evidence="2 3" key="1">
    <citation type="submission" date="2020-03" db="EMBL/GenBank/DDBJ databases">
        <authorList>
            <person name="Lai Q."/>
        </authorList>
    </citation>
    <scope>NUCLEOTIDE SEQUENCE [LARGE SCALE GENOMIC DNA]</scope>
    <source>
        <strain evidence="2 3">CCUG 25036</strain>
    </source>
</reference>
<evidence type="ECO:0000313" key="3">
    <source>
        <dbReference type="Proteomes" id="UP000490980"/>
    </source>
</evidence>
<dbReference type="GO" id="GO:0016757">
    <property type="term" value="F:glycosyltransferase activity"/>
    <property type="evidence" value="ECO:0007669"/>
    <property type="project" value="TreeGrafter"/>
</dbReference>
<dbReference type="InterPro" id="IPR050194">
    <property type="entry name" value="Glycosyltransferase_grp1"/>
</dbReference>
<keyword evidence="3" id="KW-1185">Reference proteome</keyword>
<name>A0A7X5U8I6_9GAMM</name>
<dbReference type="PANTHER" id="PTHR45947">
    <property type="entry name" value="SULFOQUINOVOSYL TRANSFERASE SQD2"/>
    <property type="match status" value="1"/>
</dbReference>
<dbReference type="RefSeq" id="WP_166946952.1">
    <property type="nucleotide sequence ID" value="NZ_JAARLZ010000003.1"/>
</dbReference>
<feature type="domain" description="Glycosyltransferase subfamily 4-like N-terminal" evidence="1">
    <location>
        <begin position="14"/>
        <end position="180"/>
    </location>
</feature>
<dbReference type="InterPro" id="IPR028098">
    <property type="entry name" value="Glyco_trans_4-like_N"/>
</dbReference>
<dbReference type="Pfam" id="PF13692">
    <property type="entry name" value="Glyco_trans_1_4"/>
    <property type="match status" value="1"/>
</dbReference>
<dbReference type="EMBL" id="JAARLZ010000003">
    <property type="protein sequence ID" value="NII05836.1"/>
    <property type="molecule type" value="Genomic_DNA"/>
</dbReference>